<keyword evidence="5 8" id="KW-0812">Transmembrane</keyword>
<dbReference type="RefSeq" id="WP_196194046.1">
    <property type="nucleotide sequence ID" value="NZ_JADPRT010000004.1"/>
</dbReference>
<evidence type="ECO:0000313" key="10">
    <source>
        <dbReference type="EMBL" id="MBF9073367.1"/>
    </source>
</evidence>
<evidence type="ECO:0000256" key="3">
    <source>
        <dbReference type="ARBA" id="ARBA00022448"/>
    </source>
</evidence>
<keyword evidence="7 8" id="KW-0472">Membrane</keyword>
<dbReference type="PANTHER" id="PTHR36122:SF2">
    <property type="entry name" value="NICOTINAMIDE RIBOSIDE TRANSPORTER PNUC"/>
    <property type="match status" value="1"/>
</dbReference>
<reference evidence="9" key="1">
    <citation type="submission" date="2020-11" db="EMBL/GenBank/DDBJ databases">
        <title>Isolation and identification of active actinomycetes.</title>
        <authorList>
            <person name="Yu B."/>
        </authorList>
    </citation>
    <scope>NUCLEOTIDE SEQUENCE</scope>
    <source>
        <strain evidence="9">NEAU-YB345</strain>
    </source>
</reference>
<dbReference type="EMBL" id="JADPRT010000004">
    <property type="protein sequence ID" value="MBF9068913.1"/>
    <property type="molecule type" value="Genomic_DNA"/>
</dbReference>
<keyword evidence="11" id="KW-1185">Reference proteome</keyword>
<accession>A0A931FCW4</accession>
<comment type="caution">
    <text evidence="9">The sequence shown here is derived from an EMBL/GenBank/DDBJ whole genome shotgun (WGS) entry which is preliminary data.</text>
</comment>
<gene>
    <name evidence="9" type="ORF">I2501_12855</name>
    <name evidence="10" type="ORF">I2501_35670</name>
</gene>
<evidence type="ECO:0000256" key="2">
    <source>
        <dbReference type="ARBA" id="ARBA00006669"/>
    </source>
</evidence>
<keyword evidence="6 8" id="KW-1133">Transmembrane helix</keyword>
<proteinExistence type="inferred from homology"/>
<dbReference type="PANTHER" id="PTHR36122">
    <property type="entry name" value="NICOTINAMIDE RIBOSIDE TRANSPORTER PNUC"/>
    <property type="match status" value="1"/>
</dbReference>
<evidence type="ECO:0000256" key="4">
    <source>
        <dbReference type="ARBA" id="ARBA00022475"/>
    </source>
</evidence>
<evidence type="ECO:0000256" key="6">
    <source>
        <dbReference type="ARBA" id="ARBA00022989"/>
    </source>
</evidence>
<comment type="subcellular location">
    <subcellularLocation>
        <location evidence="1">Cell membrane</location>
        <topology evidence="1">Multi-pass membrane protein</topology>
    </subcellularLocation>
</comment>
<keyword evidence="4" id="KW-1003">Cell membrane</keyword>
<evidence type="ECO:0000256" key="7">
    <source>
        <dbReference type="ARBA" id="ARBA00023136"/>
    </source>
</evidence>
<keyword evidence="3" id="KW-0813">Transport</keyword>
<evidence type="ECO:0000313" key="9">
    <source>
        <dbReference type="EMBL" id="MBF9068913.1"/>
    </source>
</evidence>
<dbReference type="EMBL" id="JADPRT010000022">
    <property type="protein sequence ID" value="MBF9073367.1"/>
    <property type="molecule type" value="Genomic_DNA"/>
</dbReference>
<dbReference type="AlphaFoldDB" id="A0A931FCW4"/>
<protein>
    <submittedName>
        <fullName evidence="9">Nicotinamide mononucleotide transporter</fullName>
    </submittedName>
</protein>
<dbReference type="Pfam" id="PF04973">
    <property type="entry name" value="NMN_transporter"/>
    <property type="match status" value="1"/>
</dbReference>
<evidence type="ECO:0000313" key="11">
    <source>
        <dbReference type="Proteomes" id="UP000657385"/>
    </source>
</evidence>
<evidence type="ECO:0000256" key="5">
    <source>
        <dbReference type="ARBA" id="ARBA00022692"/>
    </source>
</evidence>
<feature type="transmembrane region" description="Helical" evidence="8">
    <location>
        <begin position="107"/>
        <end position="127"/>
    </location>
</feature>
<feature type="transmembrane region" description="Helical" evidence="8">
    <location>
        <begin position="69"/>
        <end position="86"/>
    </location>
</feature>
<dbReference type="GO" id="GO:0005886">
    <property type="term" value="C:plasma membrane"/>
    <property type="evidence" value="ECO:0007669"/>
    <property type="project" value="UniProtKB-SubCell"/>
</dbReference>
<organism evidence="9 11">
    <name type="scientific">Streptacidiphilus fuscans</name>
    <dbReference type="NCBI Taxonomy" id="2789292"/>
    <lineage>
        <taxon>Bacteria</taxon>
        <taxon>Bacillati</taxon>
        <taxon>Actinomycetota</taxon>
        <taxon>Actinomycetes</taxon>
        <taxon>Kitasatosporales</taxon>
        <taxon>Streptomycetaceae</taxon>
        <taxon>Streptacidiphilus</taxon>
    </lineage>
</organism>
<comment type="similarity">
    <text evidence="2">Belongs to the nicotinamide ribonucleoside (NR) uptake permease (TC 4.B.1) family.</text>
</comment>
<feature type="transmembrane region" description="Helical" evidence="8">
    <location>
        <begin position="171"/>
        <end position="193"/>
    </location>
</feature>
<dbReference type="GO" id="GO:0034257">
    <property type="term" value="F:nicotinamide riboside transmembrane transporter activity"/>
    <property type="evidence" value="ECO:0007669"/>
    <property type="project" value="InterPro"/>
</dbReference>
<sequence>MSSFLTELNGTAFTVFGEHIKWSDMIGNLLGLAALALGWRRSVVSWPVQLLSGLVLVSAYASAHLSGGVGKQIVVIVVAVWGWLRWSRGRQREGGISVRFATWAERAWLVLGTAVGTVAVALLFQAYNLSWSPWEDAYLFVGTLAAMIAQGRGWVEFWFAWLAVDLVGVPLAFTSGLAFSGLIYVVYFVLVVLGMRSWWLRTRIPQQPTLPAQQDRAANAEGAVA</sequence>
<evidence type="ECO:0000256" key="8">
    <source>
        <dbReference type="SAM" id="Phobius"/>
    </source>
</evidence>
<name>A0A931FCW4_9ACTN</name>
<evidence type="ECO:0000256" key="1">
    <source>
        <dbReference type="ARBA" id="ARBA00004651"/>
    </source>
</evidence>
<dbReference type="Proteomes" id="UP000657385">
    <property type="component" value="Unassembled WGS sequence"/>
</dbReference>
<dbReference type="InterPro" id="IPR006419">
    <property type="entry name" value="NMN_transpt_PnuC"/>
</dbReference>